<feature type="compositionally biased region" description="Low complexity" evidence="1">
    <location>
        <begin position="9"/>
        <end position="49"/>
    </location>
</feature>
<protein>
    <submittedName>
        <fullName evidence="2">Uncharacterized protein</fullName>
    </submittedName>
</protein>
<proteinExistence type="predicted"/>
<dbReference type="EMBL" id="NBII01000007">
    <property type="protein sequence ID" value="PAV17384.1"/>
    <property type="molecule type" value="Genomic_DNA"/>
</dbReference>
<organism evidence="2 3">
    <name type="scientific">Pyrrhoderma noxium</name>
    <dbReference type="NCBI Taxonomy" id="2282107"/>
    <lineage>
        <taxon>Eukaryota</taxon>
        <taxon>Fungi</taxon>
        <taxon>Dikarya</taxon>
        <taxon>Basidiomycota</taxon>
        <taxon>Agaricomycotina</taxon>
        <taxon>Agaricomycetes</taxon>
        <taxon>Hymenochaetales</taxon>
        <taxon>Hymenochaetaceae</taxon>
        <taxon>Pyrrhoderma</taxon>
    </lineage>
</organism>
<feature type="compositionally biased region" description="Basic and acidic residues" evidence="1">
    <location>
        <begin position="120"/>
        <end position="144"/>
    </location>
</feature>
<reference evidence="2 3" key="1">
    <citation type="journal article" date="2017" name="Mol. Ecol.">
        <title>Comparative and population genomic landscape of Phellinus noxius: A hypervariable fungus causing root rot in trees.</title>
        <authorList>
            <person name="Chung C.L."/>
            <person name="Lee T.J."/>
            <person name="Akiba M."/>
            <person name="Lee H.H."/>
            <person name="Kuo T.H."/>
            <person name="Liu D."/>
            <person name="Ke H.M."/>
            <person name="Yokoi T."/>
            <person name="Roa M.B."/>
            <person name="Lu M.J."/>
            <person name="Chang Y.Y."/>
            <person name="Ann P.J."/>
            <person name="Tsai J.N."/>
            <person name="Chen C.Y."/>
            <person name="Tzean S.S."/>
            <person name="Ota Y."/>
            <person name="Hattori T."/>
            <person name="Sahashi N."/>
            <person name="Liou R.F."/>
            <person name="Kikuchi T."/>
            <person name="Tsai I.J."/>
        </authorList>
    </citation>
    <scope>NUCLEOTIDE SEQUENCE [LARGE SCALE GENOMIC DNA]</scope>
    <source>
        <strain evidence="2 3">FFPRI411160</strain>
    </source>
</reference>
<dbReference type="AlphaFoldDB" id="A0A286UCY1"/>
<feature type="region of interest" description="Disordered" evidence="1">
    <location>
        <begin position="1"/>
        <end position="82"/>
    </location>
</feature>
<evidence type="ECO:0000256" key="1">
    <source>
        <dbReference type="SAM" id="MobiDB-lite"/>
    </source>
</evidence>
<feature type="region of interest" description="Disordered" evidence="1">
    <location>
        <begin position="94"/>
        <end position="161"/>
    </location>
</feature>
<dbReference type="InParanoid" id="A0A286UCY1"/>
<name>A0A286UCY1_9AGAM</name>
<dbReference type="Proteomes" id="UP000217199">
    <property type="component" value="Unassembled WGS sequence"/>
</dbReference>
<dbReference type="OrthoDB" id="5544050at2759"/>
<evidence type="ECO:0000313" key="2">
    <source>
        <dbReference type="EMBL" id="PAV17384.1"/>
    </source>
</evidence>
<comment type="caution">
    <text evidence="2">The sequence shown here is derived from an EMBL/GenBank/DDBJ whole genome shotgun (WGS) entry which is preliminary data.</text>
</comment>
<accession>A0A286UCY1</accession>
<sequence length="161" mass="17913">MNSVTQLASSSNPTSSSRSTPVARSTASPSPVGVSTPSSIKSSSSSTPSLKQKPGNVFSDDGSFLERFQRDKKEEDEKKLQDEKYEKLARKLEFENRFKKRGKRRAPSPNPSPSETPDDFPAKKLKVEEQQKKPLTAYEKEMKSYRSSLKDTGTGVRPLVK</sequence>
<keyword evidence="3" id="KW-1185">Reference proteome</keyword>
<feature type="compositionally biased region" description="Basic and acidic residues" evidence="1">
    <location>
        <begin position="67"/>
        <end position="82"/>
    </location>
</feature>
<gene>
    <name evidence="2" type="ORF">PNOK_0744800</name>
</gene>
<evidence type="ECO:0000313" key="3">
    <source>
        <dbReference type="Proteomes" id="UP000217199"/>
    </source>
</evidence>